<keyword evidence="4" id="KW-0808">Transferase</keyword>
<comment type="subcellular location">
    <subcellularLocation>
        <location evidence="1">Membrane</location>
    </subcellularLocation>
</comment>
<dbReference type="Pfam" id="PF06925">
    <property type="entry name" value="MGDG_synth"/>
    <property type="match status" value="1"/>
</dbReference>
<comment type="similarity">
    <text evidence="2">Belongs to the glycosyltransferase 28 family.</text>
</comment>
<evidence type="ECO:0000256" key="4">
    <source>
        <dbReference type="ARBA" id="ARBA00022679"/>
    </source>
</evidence>
<dbReference type="PANTHER" id="PTHR43025">
    <property type="entry name" value="MONOGALACTOSYLDIACYLGLYCEROL SYNTHASE"/>
    <property type="match status" value="1"/>
</dbReference>
<protein>
    <submittedName>
        <fullName evidence="7">Glycosyltransferase</fullName>
    </submittedName>
</protein>
<dbReference type="PANTHER" id="PTHR43025:SF3">
    <property type="entry name" value="MONOGALACTOSYLDIACYLGLYCEROL SYNTHASE 1, CHLOROPLASTIC"/>
    <property type="match status" value="1"/>
</dbReference>
<evidence type="ECO:0000259" key="6">
    <source>
        <dbReference type="Pfam" id="PF06925"/>
    </source>
</evidence>
<dbReference type="InterPro" id="IPR009695">
    <property type="entry name" value="Diacylglyc_glucosyltr_N"/>
</dbReference>
<keyword evidence="3" id="KW-0328">Glycosyltransferase</keyword>
<evidence type="ECO:0000256" key="1">
    <source>
        <dbReference type="ARBA" id="ARBA00004370"/>
    </source>
</evidence>
<evidence type="ECO:0000313" key="7">
    <source>
        <dbReference type="EMBL" id="QUL98055.1"/>
    </source>
</evidence>
<accession>A0AAT9LE04</accession>
<feature type="domain" description="Diacylglycerol glucosyltransferase N-terminal" evidence="6">
    <location>
        <begin position="50"/>
        <end position="215"/>
    </location>
</feature>
<evidence type="ECO:0000259" key="5">
    <source>
        <dbReference type="Pfam" id="PF04101"/>
    </source>
</evidence>
<gene>
    <name evidence="7" type="ORF">IMF26_08310</name>
</gene>
<feature type="domain" description="Glycosyl transferase family 28 C-terminal" evidence="5">
    <location>
        <begin position="265"/>
        <end position="397"/>
    </location>
</feature>
<dbReference type="GO" id="GO:0016758">
    <property type="term" value="F:hexosyltransferase activity"/>
    <property type="evidence" value="ECO:0007669"/>
    <property type="project" value="InterPro"/>
</dbReference>
<evidence type="ECO:0000256" key="3">
    <source>
        <dbReference type="ARBA" id="ARBA00022676"/>
    </source>
</evidence>
<dbReference type="GO" id="GO:0009247">
    <property type="term" value="P:glycolipid biosynthetic process"/>
    <property type="evidence" value="ECO:0007669"/>
    <property type="project" value="InterPro"/>
</dbReference>
<reference evidence="7" key="2">
    <citation type="journal article" date="2023" name="Biology">
        <title>Prokaryotic Life Associated with Coal-Fire Gas Vents Revealed by Metagenomics.</title>
        <authorList>
            <person name="Kadnikov V.V."/>
            <person name="Mardanov A.V."/>
            <person name="Beletsky A.V."/>
            <person name="Karnachuk O.V."/>
            <person name="Ravin N.V."/>
        </authorList>
    </citation>
    <scope>NUCLEOTIDE SEQUENCE</scope>
    <source>
        <strain evidence="7">Bu02</strain>
    </source>
</reference>
<dbReference type="SUPFAM" id="SSF53756">
    <property type="entry name" value="UDP-Glycosyltransferase/glycogen phosphorylase"/>
    <property type="match status" value="1"/>
</dbReference>
<dbReference type="KEGG" id="fcz:IMF26_08310"/>
<dbReference type="AlphaFoldDB" id="A0AAT9LE04"/>
<reference evidence="7" key="1">
    <citation type="submission" date="2020-10" db="EMBL/GenBank/DDBJ databases">
        <authorList>
            <person name="Kadnikov V."/>
            <person name="Beletsky A.V."/>
            <person name="Mardanov A.V."/>
            <person name="Karnachuk O.V."/>
            <person name="Ravin N.V."/>
        </authorList>
    </citation>
    <scope>NUCLEOTIDE SEQUENCE</scope>
    <source>
        <strain evidence="7">Bu02</strain>
    </source>
</reference>
<sequence length="421" mass="47073">MQEERKFLSILRRIDRLALREKLEGLLPQSERDESPKDVLNLTADYGAGHRRASSALGEAIKELRPDISILTLNYIKFVHPVLDQITQSLYVNTVKVAPELYRGFYYVTKSIDPDSVWQYALNHLGHRKLLRLLQKVQPRLVLCTFPTPAGVVGELKRRGLIDVPQVTVITDNAVHTQWVSPWTDLYIVASDWVKDGLVKRGIPPEKIEVTGIPIDLRFACHWDKEALRKKYGLDRDLPVVLILGSAYGMTADAWETAAWLGDLHVPCQVLVVAGYDKSLKAKCEEATRGSRNPVKVFGYVDTMHELMAVSDIAVTKAGGLTVSEALACGLPLVIHRPIPGQEEENSKFLIQHGAGLVSKNPCTTRELVLMLLQNETTRNEMARAAKSLGRPNSARDAAKAILTRFSERLMPNGPRQTYRS</sequence>
<dbReference type="GO" id="GO:0016020">
    <property type="term" value="C:membrane"/>
    <property type="evidence" value="ECO:0007669"/>
    <property type="project" value="UniProtKB-SubCell"/>
</dbReference>
<dbReference type="Pfam" id="PF04101">
    <property type="entry name" value="Glyco_tran_28_C"/>
    <property type="match status" value="1"/>
</dbReference>
<dbReference type="InterPro" id="IPR007235">
    <property type="entry name" value="Glyco_trans_28_C"/>
</dbReference>
<evidence type="ECO:0000256" key="2">
    <source>
        <dbReference type="ARBA" id="ARBA00006962"/>
    </source>
</evidence>
<dbReference type="Gene3D" id="3.40.50.2000">
    <property type="entry name" value="Glycogen Phosphorylase B"/>
    <property type="match status" value="2"/>
</dbReference>
<name>A0AAT9LE04_9FIRM</name>
<dbReference type="InterPro" id="IPR050519">
    <property type="entry name" value="Glycosyltransf_28_UgtP"/>
</dbReference>
<proteinExistence type="inferred from homology"/>
<organism evidence="7">
    <name type="scientific">Candidatus Fermentithermobacillus carboniphilus</name>
    <dbReference type="NCBI Taxonomy" id="3085328"/>
    <lineage>
        <taxon>Bacteria</taxon>
        <taxon>Bacillati</taxon>
        <taxon>Bacillota</taxon>
        <taxon>Candidatus Fermentithermobacillia</taxon>
        <taxon>Candidatus Fermentithermobacillales</taxon>
        <taxon>Candidatus Fermentithermobacillaceae</taxon>
        <taxon>Candidatus Fermentithermobacillus</taxon>
    </lineage>
</organism>
<dbReference type="EMBL" id="CP062796">
    <property type="protein sequence ID" value="QUL98055.1"/>
    <property type="molecule type" value="Genomic_DNA"/>
</dbReference>